<comment type="cofactor">
    <cofactor evidence="1">
        <name>Zn(2+)</name>
        <dbReference type="ChEBI" id="CHEBI:29105"/>
    </cofactor>
</comment>
<organism evidence="7 8">
    <name type="scientific">Stappia taiwanensis</name>
    <dbReference type="NCBI Taxonomy" id="992267"/>
    <lineage>
        <taxon>Bacteria</taxon>
        <taxon>Pseudomonadati</taxon>
        <taxon>Pseudomonadota</taxon>
        <taxon>Alphaproteobacteria</taxon>
        <taxon>Hyphomicrobiales</taxon>
        <taxon>Stappiaceae</taxon>
        <taxon>Stappia</taxon>
    </lineage>
</organism>
<dbReference type="EMBL" id="JACEON010000024">
    <property type="protein sequence ID" value="MBA4613741.1"/>
    <property type="molecule type" value="Genomic_DNA"/>
</dbReference>
<dbReference type="InterPro" id="IPR043795">
    <property type="entry name" value="N-alpha-Ac-DABA-like"/>
</dbReference>
<dbReference type="Proteomes" id="UP000559404">
    <property type="component" value="Unassembled WGS sequence"/>
</dbReference>
<dbReference type="GO" id="GO:0046872">
    <property type="term" value="F:metal ion binding"/>
    <property type="evidence" value="ECO:0007669"/>
    <property type="project" value="UniProtKB-KW"/>
</dbReference>
<dbReference type="SUPFAM" id="SSF53187">
    <property type="entry name" value="Zn-dependent exopeptidases"/>
    <property type="match status" value="1"/>
</dbReference>
<evidence type="ECO:0000313" key="8">
    <source>
        <dbReference type="Proteomes" id="UP000559404"/>
    </source>
</evidence>
<evidence type="ECO:0000256" key="4">
    <source>
        <dbReference type="ARBA" id="ARBA00022833"/>
    </source>
</evidence>
<feature type="domain" description="Succinylglutamate desuccinylase/Aspartoacylase catalytic" evidence="6">
    <location>
        <begin position="48"/>
        <end position="226"/>
    </location>
</feature>
<proteinExistence type="predicted"/>
<dbReference type="Gene3D" id="3.40.630.10">
    <property type="entry name" value="Zn peptidases"/>
    <property type="match status" value="1"/>
</dbReference>
<name>A0A838XXE5_9HYPH</name>
<dbReference type="GO" id="GO:0016811">
    <property type="term" value="F:hydrolase activity, acting on carbon-nitrogen (but not peptide) bonds, in linear amides"/>
    <property type="evidence" value="ECO:0007669"/>
    <property type="project" value="InterPro"/>
</dbReference>
<evidence type="ECO:0000256" key="1">
    <source>
        <dbReference type="ARBA" id="ARBA00001947"/>
    </source>
</evidence>
<gene>
    <name evidence="7" type="ORF">H1W37_18945</name>
</gene>
<evidence type="ECO:0000256" key="5">
    <source>
        <dbReference type="SAM" id="MobiDB-lite"/>
    </source>
</evidence>
<evidence type="ECO:0000256" key="3">
    <source>
        <dbReference type="ARBA" id="ARBA00022801"/>
    </source>
</evidence>
<reference evidence="7 8" key="2">
    <citation type="submission" date="2020-08" db="EMBL/GenBank/DDBJ databases">
        <title>Stappia taiwanensis sp. nov., isolated from a coastal thermal spring.</title>
        <authorList>
            <person name="Kampfer P."/>
        </authorList>
    </citation>
    <scope>NUCLEOTIDE SEQUENCE [LARGE SCALE GENOMIC DNA]</scope>
    <source>
        <strain evidence="7 8">DSM 23284</strain>
    </source>
</reference>
<dbReference type="Pfam" id="PF24827">
    <property type="entry name" value="AstE_AspA_cat"/>
    <property type="match status" value="1"/>
</dbReference>
<evidence type="ECO:0000313" key="7">
    <source>
        <dbReference type="EMBL" id="MBA4613741.1"/>
    </source>
</evidence>
<feature type="region of interest" description="Disordered" evidence="5">
    <location>
        <begin position="1"/>
        <end position="26"/>
    </location>
</feature>
<keyword evidence="8" id="KW-1185">Reference proteome</keyword>
<sequence>MADQNQPTFDMRRIADRPVSGTPARRDYLSPELDGQCLPVAVLEGGAPGPTVCVSAGLHGSEYCALETAQRLLRLDPASLRGRLIVLPLVNLAAFAGRATYVNPQDGLNPNRVFPGSAGGSSSHRIADWLTRDVYRHADCILDLHSGDVSEYVSPFSIFLHDDPRSRELARAAGLDFAIGLAPGGMSIDGAAAFGVPGVILEAGGALVREDNVVDILYGAVLRALAAAGVIDDVGGEPSPARVIRTPITSLAPHHGIWYPDNEVGAFLETDAVVGRIRDYFGHETAVIRTPKRGFLLYQLVGMPVNEGEVLCWIGET</sequence>
<evidence type="ECO:0000259" key="6">
    <source>
        <dbReference type="Pfam" id="PF24827"/>
    </source>
</evidence>
<dbReference type="InterPro" id="IPR053138">
    <property type="entry name" value="N-alpha-Ac-DABA_deacetylase"/>
</dbReference>
<accession>A0A838XXE5</accession>
<keyword evidence="3" id="KW-0378">Hydrolase</keyword>
<keyword evidence="2" id="KW-0479">Metal-binding</keyword>
<comment type="caution">
    <text evidence="7">The sequence shown here is derived from an EMBL/GenBank/DDBJ whole genome shotgun (WGS) entry which is preliminary data.</text>
</comment>
<keyword evidence="4" id="KW-0862">Zinc</keyword>
<dbReference type="PANTHER" id="PTHR37326">
    <property type="entry name" value="BLL3975 PROTEIN"/>
    <property type="match status" value="1"/>
</dbReference>
<dbReference type="AlphaFoldDB" id="A0A838XXE5"/>
<dbReference type="InterPro" id="IPR055438">
    <property type="entry name" value="AstE_AspA_cat"/>
</dbReference>
<protein>
    <submittedName>
        <fullName evidence="7">Succinylglutamate desuccinylase/aspartoacylase family protein</fullName>
    </submittedName>
</protein>
<dbReference type="PANTHER" id="PTHR37326:SF1">
    <property type="entry name" value="BLL3975 PROTEIN"/>
    <property type="match status" value="1"/>
</dbReference>
<dbReference type="PIRSF" id="PIRSF039012">
    <property type="entry name" value="ASP"/>
    <property type="match status" value="1"/>
</dbReference>
<dbReference type="RefSeq" id="WP_181761941.1">
    <property type="nucleotide sequence ID" value="NZ_BMCR01000003.1"/>
</dbReference>
<reference evidence="7 8" key="1">
    <citation type="submission" date="2020-07" db="EMBL/GenBank/DDBJ databases">
        <authorList>
            <person name="Li M."/>
        </authorList>
    </citation>
    <scope>NUCLEOTIDE SEQUENCE [LARGE SCALE GENOMIC DNA]</scope>
    <source>
        <strain evidence="7 8">DSM 23284</strain>
    </source>
</reference>
<evidence type="ECO:0000256" key="2">
    <source>
        <dbReference type="ARBA" id="ARBA00022723"/>
    </source>
</evidence>
<dbReference type="GO" id="GO:0016788">
    <property type="term" value="F:hydrolase activity, acting on ester bonds"/>
    <property type="evidence" value="ECO:0007669"/>
    <property type="project" value="InterPro"/>
</dbReference>